<evidence type="ECO:0000313" key="10">
    <source>
        <dbReference type="EMBL" id="MCT2583290.1"/>
    </source>
</evidence>
<dbReference type="GO" id="GO:0016853">
    <property type="term" value="F:isomerase activity"/>
    <property type="evidence" value="ECO:0007669"/>
    <property type="project" value="UniProtKB-KW"/>
</dbReference>
<keyword evidence="4 5" id="KW-0413">Isomerase</keyword>
<accession>A0ABT2J5Z7</accession>
<protein>
    <recommendedName>
        <fullName evidence="6">Peptidyl-prolyl cis-trans isomerase</fullName>
        <ecNumber evidence="6">5.2.1.8</ecNumber>
    </recommendedName>
</protein>
<evidence type="ECO:0000256" key="1">
    <source>
        <dbReference type="ARBA" id="ARBA00000971"/>
    </source>
</evidence>
<sequence length="187" mass="19233">MRNVSKILVVVAAAALTVTGCVSQDQASDEPPGDTQTFSEPAAPERSADPDAPECTAADIQVEGAPGEKPTVTLPEDCSAPTELIVEDLAPGDGPEAAEGGAMQAHYALTAWSTGEEVEASYGQSPLPIDSIGVGMIEAWNQGLVGMRQGGRRLIVAPPDMAYAGSGNELQDETLVFVVDAVEITAP</sequence>
<dbReference type="InterPro" id="IPR046357">
    <property type="entry name" value="PPIase_dom_sf"/>
</dbReference>
<dbReference type="PROSITE" id="PS50059">
    <property type="entry name" value="FKBP_PPIASE"/>
    <property type="match status" value="1"/>
</dbReference>
<comment type="similarity">
    <text evidence="2 6">Belongs to the FKBP-type PPIase family.</text>
</comment>
<proteinExistence type="inferred from homology"/>
<evidence type="ECO:0000256" key="3">
    <source>
        <dbReference type="ARBA" id="ARBA00023110"/>
    </source>
</evidence>
<dbReference type="Gene3D" id="3.10.50.40">
    <property type="match status" value="1"/>
</dbReference>
<dbReference type="EC" id="5.2.1.8" evidence="6"/>
<evidence type="ECO:0000256" key="4">
    <source>
        <dbReference type="ARBA" id="ARBA00023235"/>
    </source>
</evidence>
<keyword evidence="3 5" id="KW-0697">Rotamase</keyword>
<name>A0ABT2J5Z7_9PSEU</name>
<dbReference type="InterPro" id="IPR001179">
    <property type="entry name" value="PPIase_FKBP_dom"/>
</dbReference>
<dbReference type="PANTHER" id="PTHR43811:SF19">
    <property type="entry name" value="39 KDA FK506-BINDING NUCLEAR PROTEIN"/>
    <property type="match status" value="1"/>
</dbReference>
<evidence type="ECO:0000259" key="9">
    <source>
        <dbReference type="PROSITE" id="PS50059"/>
    </source>
</evidence>
<comment type="catalytic activity">
    <reaction evidence="1 5 6">
        <text>[protein]-peptidylproline (omega=180) = [protein]-peptidylproline (omega=0)</text>
        <dbReference type="Rhea" id="RHEA:16237"/>
        <dbReference type="Rhea" id="RHEA-COMP:10747"/>
        <dbReference type="Rhea" id="RHEA-COMP:10748"/>
        <dbReference type="ChEBI" id="CHEBI:83833"/>
        <dbReference type="ChEBI" id="CHEBI:83834"/>
        <dbReference type="EC" id="5.2.1.8"/>
    </reaction>
</comment>
<comment type="caution">
    <text evidence="10">The sequence shown here is derived from an EMBL/GenBank/DDBJ whole genome shotgun (WGS) entry which is preliminary data.</text>
</comment>
<dbReference type="EMBL" id="JAFFZE010000009">
    <property type="protein sequence ID" value="MCT2583290.1"/>
    <property type="molecule type" value="Genomic_DNA"/>
</dbReference>
<feature type="signal peptide" evidence="8">
    <location>
        <begin position="1"/>
        <end position="27"/>
    </location>
</feature>
<keyword evidence="11" id="KW-1185">Reference proteome</keyword>
<evidence type="ECO:0000256" key="6">
    <source>
        <dbReference type="RuleBase" id="RU003915"/>
    </source>
</evidence>
<dbReference type="Proteomes" id="UP001156441">
    <property type="component" value="Unassembled WGS sequence"/>
</dbReference>
<evidence type="ECO:0000313" key="11">
    <source>
        <dbReference type="Proteomes" id="UP001156441"/>
    </source>
</evidence>
<feature type="domain" description="PPIase FKBP-type" evidence="9">
    <location>
        <begin position="100"/>
        <end position="185"/>
    </location>
</feature>
<gene>
    <name evidence="10" type="ORF">JT362_09200</name>
</gene>
<dbReference type="PROSITE" id="PS51257">
    <property type="entry name" value="PROKAR_LIPOPROTEIN"/>
    <property type="match status" value="1"/>
</dbReference>
<evidence type="ECO:0000256" key="2">
    <source>
        <dbReference type="ARBA" id="ARBA00006577"/>
    </source>
</evidence>
<evidence type="ECO:0000256" key="5">
    <source>
        <dbReference type="PROSITE-ProRule" id="PRU00277"/>
    </source>
</evidence>
<reference evidence="10 11" key="1">
    <citation type="submission" date="2021-02" db="EMBL/GenBank/DDBJ databases">
        <title>Actinophytocola xerophila sp. nov., isolated from soil of cotton cropping field.</title>
        <authorList>
            <person name="Huang R."/>
            <person name="Chen X."/>
            <person name="Ge X."/>
            <person name="Liu W."/>
        </authorList>
    </citation>
    <scope>NUCLEOTIDE SEQUENCE [LARGE SCALE GENOMIC DNA]</scope>
    <source>
        <strain evidence="10 11">S1-96</strain>
    </source>
</reference>
<evidence type="ECO:0000256" key="8">
    <source>
        <dbReference type="SAM" id="SignalP"/>
    </source>
</evidence>
<organism evidence="10 11">
    <name type="scientific">Actinophytocola gossypii</name>
    <dbReference type="NCBI Taxonomy" id="2812003"/>
    <lineage>
        <taxon>Bacteria</taxon>
        <taxon>Bacillati</taxon>
        <taxon>Actinomycetota</taxon>
        <taxon>Actinomycetes</taxon>
        <taxon>Pseudonocardiales</taxon>
        <taxon>Pseudonocardiaceae</taxon>
    </lineage>
</organism>
<dbReference type="PANTHER" id="PTHR43811">
    <property type="entry name" value="FKBP-TYPE PEPTIDYL-PROLYL CIS-TRANS ISOMERASE FKPA"/>
    <property type="match status" value="1"/>
</dbReference>
<feature type="chain" id="PRO_5046861228" description="Peptidyl-prolyl cis-trans isomerase" evidence="8">
    <location>
        <begin position="28"/>
        <end position="187"/>
    </location>
</feature>
<evidence type="ECO:0000256" key="7">
    <source>
        <dbReference type="SAM" id="MobiDB-lite"/>
    </source>
</evidence>
<dbReference type="Pfam" id="PF00254">
    <property type="entry name" value="FKBP_C"/>
    <property type="match status" value="1"/>
</dbReference>
<keyword evidence="8" id="KW-0732">Signal</keyword>
<feature type="region of interest" description="Disordered" evidence="7">
    <location>
        <begin position="23"/>
        <end position="53"/>
    </location>
</feature>
<dbReference type="RefSeq" id="WP_260190660.1">
    <property type="nucleotide sequence ID" value="NZ_JAFFZE010000009.1"/>
</dbReference>
<dbReference type="SUPFAM" id="SSF54534">
    <property type="entry name" value="FKBP-like"/>
    <property type="match status" value="1"/>
</dbReference>